<sequence length="931" mass="106118">MDSTAQTILSNVGQLVGKEFDKLRAVGGEIEELRDELATMHALLRMQTEAEDGAVDHFIREWMRQVRELTYDAEDCVDLYIFRIRSRPRDRFLVWSKHLVATLFPRHRLAGNIKALRARAVSISDRHARYGVGRVALRRSASMAPVMAGASAARGMRSANHTGQIVGMEDQANDLAEKMKAGDMKLKVFSIVGFGGLGKTTLAMEVCQQLEVDFYLQAQVSVSQMFNVGEDLKELLKRVLQQMFKREVGNEKGNKEKDPLADIDTMDADQLGSKLKALLSNKRFLVMIDDVWTVAAWDAIHSKFPNNNCGSRIIVTTRIETVAKECSDPSVDEYYIYRMQPLNPEYSRKLFLNRAFGTMDAPPHEELEVTMDNILKKCAGLPLAIVSIASLLGRYKYPERKDMWETICKSIGSQMESNPTLEGMGQILTLSYNHLPYHLKACMLYLSLFPEDYEINKNRLLYRWVAEGLVEDKRGLTLLEVAKSYFDDLVSRSMIIPASSWGAAGRTEVCRVHDMMLEVMVSKSLEANFVSLVGGHYDGMFYDRVRRLSIQGIEHERRNCMERMDMQHVRSLSLFELNGKNLFDRLKEFTLLRVLDLEGCQGLENKHVVVICQMYLLKFLSLKGTDISVMPNKVGELEHLQVLDVRDTNLHGLPETVIMLEKVERMDFSHWKKWMTWWTLPKGLSKMKALREVERAEIDNVDVAREFGELGQLQRIFLFVNDNLHVDKEGDPNILQEVALSLSKLYSLRSLGIGRLGSGKGKLDFLDRLSTPPRLLRYLFIDGEITKLPHWVSTLSHLTFFGGIWINLSGDHIFGILCKLPSLQSIKLWRACIEDTILVLRSIHRFPVLRALSLCSTYCLSPQVIQFERGCMDKLEELSVTFYECWERRIVGIEHLKNLKEVQLTGINDVKGNQEGSTKTKSSFGGGLIYK</sequence>
<evidence type="ECO:0000259" key="8">
    <source>
        <dbReference type="Pfam" id="PF18052"/>
    </source>
</evidence>
<dbReference type="InterPro" id="IPR041118">
    <property type="entry name" value="Rx_N"/>
</dbReference>
<dbReference type="AlphaFoldDB" id="A0AAD8X283"/>
<dbReference type="InterPro" id="IPR058922">
    <property type="entry name" value="WHD_DRP"/>
</dbReference>
<dbReference type="GO" id="GO:0009626">
    <property type="term" value="P:plant-type hypersensitive response"/>
    <property type="evidence" value="ECO:0007669"/>
    <property type="project" value="UniProtKB-ARBA"/>
</dbReference>
<dbReference type="CDD" id="cd14798">
    <property type="entry name" value="RX-CC_like"/>
    <property type="match status" value="1"/>
</dbReference>
<feature type="domain" description="Disease resistance protein winged helix" evidence="9">
    <location>
        <begin position="448"/>
        <end position="518"/>
    </location>
</feature>
<dbReference type="InterPro" id="IPR036388">
    <property type="entry name" value="WH-like_DNA-bd_sf"/>
</dbReference>
<protein>
    <submittedName>
        <fullName evidence="11">Uncharacterized protein</fullName>
    </submittedName>
</protein>
<keyword evidence="5" id="KW-0611">Plant defense</keyword>
<evidence type="ECO:0000256" key="4">
    <source>
        <dbReference type="ARBA" id="ARBA00022741"/>
    </source>
</evidence>
<dbReference type="GO" id="GO:0002758">
    <property type="term" value="P:innate immune response-activating signaling pathway"/>
    <property type="evidence" value="ECO:0007669"/>
    <property type="project" value="UniProtKB-ARBA"/>
</dbReference>
<name>A0AAD8X283_LOLMU</name>
<organism evidence="11 12">
    <name type="scientific">Lolium multiflorum</name>
    <name type="common">Italian ryegrass</name>
    <name type="synonym">Lolium perenne subsp. multiflorum</name>
    <dbReference type="NCBI Taxonomy" id="4521"/>
    <lineage>
        <taxon>Eukaryota</taxon>
        <taxon>Viridiplantae</taxon>
        <taxon>Streptophyta</taxon>
        <taxon>Embryophyta</taxon>
        <taxon>Tracheophyta</taxon>
        <taxon>Spermatophyta</taxon>
        <taxon>Magnoliopsida</taxon>
        <taxon>Liliopsida</taxon>
        <taxon>Poales</taxon>
        <taxon>Poaceae</taxon>
        <taxon>BOP clade</taxon>
        <taxon>Pooideae</taxon>
        <taxon>Poodae</taxon>
        <taxon>Poeae</taxon>
        <taxon>Poeae Chloroplast Group 2 (Poeae type)</taxon>
        <taxon>Loliodinae</taxon>
        <taxon>Loliinae</taxon>
        <taxon>Lolium</taxon>
    </lineage>
</organism>
<dbReference type="Pfam" id="PF00931">
    <property type="entry name" value="NB-ARC"/>
    <property type="match status" value="1"/>
</dbReference>
<dbReference type="Pfam" id="PF18052">
    <property type="entry name" value="Rx_N"/>
    <property type="match status" value="1"/>
</dbReference>
<dbReference type="InterPro" id="IPR038005">
    <property type="entry name" value="RX-like_CC"/>
</dbReference>
<dbReference type="InterPro" id="IPR027417">
    <property type="entry name" value="P-loop_NTPase"/>
</dbReference>
<dbReference type="InterPro" id="IPR002182">
    <property type="entry name" value="NB-ARC"/>
</dbReference>
<keyword evidence="4" id="KW-0547">Nucleotide-binding</keyword>
<comment type="caution">
    <text evidence="11">The sequence shown here is derived from an EMBL/GenBank/DDBJ whole genome shotgun (WGS) entry which is preliminary data.</text>
</comment>
<dbReference type="FunFam" id="3.40.50.300:FF:001091">
    <property type="entry name" value="Probable disease resistance protein At1g61300"/>
    <property type="match status" value="1"/>
</dbReference>
<dbReference type="Pfam" id="PF23598">
    <property type="entry name" value="LRR_14"/>
    <property type="match status" value="1"/>
</dbReference>
<dbReference type="Gene3D" id="3.40.50.300">
    <property type="entry name" value="P-loop containing nucleotide triphosphate hydrolases"/>
    <property type="match status" value="1"/>
</dbReference>
<dbReference type="GO" id="GO:0043531">
    <property type="term" value="F:ADP binding"/>
    <property type="evidence" value="ECO:0007669"/>
    <property type="project" value="InterPro"/>
</dbReference>
<dbReference type="PANTHER" id="PTHR23155">
    <property type="entry name" value="DISEASE RESISTANCE PROTEIN RP"/>
    <property type="match status" value="1"/>
</dbReference>
<feature type="domain" description="NB-ARC" evidence="7">
    <location>
        <begin position="169"/>
        <end position="356"/>
    </location>
</feature>
<dbReference type="InterPro" id="IPR055414">
    <property type="entry name" value="LRR_R13L4/SHOC2-like"/>
</dbReference>
<dbReference type="Gene3D" id="1.10.8.430">
    <property type="entry name" value="Helical domain of apoptotic protease-activating factors"/>
    <property type="match status" value="1"/>
</dbReference>
<gene>
    <name evidence="11" type="ORF">QYE76_008439</name>
</gene>
<dbReference type="Gene3D" id="1.20.5.4130">
    <property type="match status" value="1"/>
</dbReference>
<evidence type="ECO:0000256" key="5">
    <source>
        <dbReference type="ARBA" id="ARBA00022821"/>
    </source>
</evidence>
<feature type="domain" description="Disease resistance R13L4/SHOC-2-like LRR" evidence="10">
    <location>
        <begin position="568"/>
        <end position="905"/>
    </location>
</feature>
<dbReference type="GO" id="GO:0042742">
    <property type="term" value="P:defense response to bacterium"/>
    <property type="evidence" value="ECO:0007669"/>
    <property type="project" value="UniProtKB-ARBA"/>
</dbReference>
<dbReference type="InterPro" id="IPR042197">
    <property type="entry name" value="Apaf_helical"/>
</dbReference>
<dbReference type="EMBL" id="JAUUTY010000001">
    <property type="protein sequence ID" value="KAK1691742.1"/>
    <property type="molecule type" value="Genomic_DNA"/>
</dbReference>
<keyword evidence="12" id="KW-1185">Reference proteome</keyword>
<proteinExistence type="inferred from homology"/>
<comment type="similarity">
    <text evidence="1">Belongs to the disease resistance NB-LRR family.</text>
</comment>
<dbReference type="PRINTS" id="PR00364">
    <property type="entry name" value="DISEASERSIST"/>
</dbReference>
<keyword evidence="2" id="KW-0433">Leucine-rich repeat</keyword>
<dbReference type="Pfam" id="PF23559">
    <property type="entry name" value="WHD_DRP"/>
    <property type="match status" value="1"/>
</dbReference>
<evidence type="ECO:0000313" key="12">
    <source>
        <dbReference type="Proteomes" id="UP001231189"/>
    </source>
</evidence>
<evidence type="ECO:0000256" key="1">
    <source>
        <dbReference type="ARBA" id="ARBA00008894"/>
    </source>
</evidence>
<dbReference type="Gene3D" id="1.10.10.10">
    <property type="entry name" value="Winged helix-like DNA-binding domain superfamily/Winged helix DNA-binding domain"/>
    <property type="match status" value="1"/>
</dbReference>
<dbReference type="InterPro" id="IPR032675">
    <property type="entry name" value="LRR_dom_sf"/>
</dbReference>
<evidence type="ECO:0000259" key="9">
    <source>
        <dbReference type="Pfam" id="PF23559"/>
    </source>
</evidence>
<dbReference type="SUPFAM" id="SSF52058">
    <property type="entry name" value="L domain-like"/>
    <property type="match status" value="1"/>
</dbReference>
<keyword evidence="3" id="KW-0677">Repeat</keyword>
<evidence type="ECO:0000259" key="7">
    <source>
        <dbReference type="Pfam" id="PF00931"/>
    </source>
</evidence>
<dbReference type="Gene3D" id="3.80.10.10">
    <property type="entry name" value="Ribonuclease Inhibitor"/>
    <property type="match status" value="1"/>
</dbReference>
<keyword evidence="6" id="KW-0175">Coiled coil</keyword>
<evidence type="ECO:0000256" key="3">
    <source>
        <dbReference type="ARBA" id="ARBA00022737"/>
    </source>
</evidence>
<dbReference type="PANTHER" id="PTHR23155:SF1005">
    <property type="entry name" value="OS07G0197300 PROTEIN"/>
    <property type="match status" value="1"/>
</dbReference>
<dbReference type="Proteomes" id="UP001231189">
    <property type="component" value="Unassembled WGS sequence"/>
</dbReference>
<reference evidence="11" key="1">
    <citation type="submission" date="2023-07" db="EMBL/GenBank/DDBJ databases">
        <title>A chromosome-level genome assembly of Lolium multiflorum.</title>
        <authorList>
            <person name="Chen Y."/>
            <person name="Copetti D."/>
            <person name="Kolliker R."/>
            <person name="Studer B."/>
        </authorList>
    </citation>
    <scope>NUCLEOTIDE SEQUENCE</scope>
    <source>
        <strain evidence="11">02402/16</strain>
        <tissue evidence="11">Leaf</tissue>
    </source>
</reference>
<dbReference type="SUPFAM" id="SSF52540">
    <property type="entry name" value="P-loop containing nucleoside triphosphate hydrolases"/>
    <property type="match status" value="1"/>
</dbReference>
<dbReference type="FunFam" id="1.10.10.10:FF:000322">
    <property type="entry name" value="Probable disease resistance protein At1g63360"/>
    <property type="match status" value="1"/>
</dbReference>
<evidence type="ECO:0000256" key="6">
    <source>
        <dbReference type="ARBA" id="ARBA00023054"/>
    </source>
</evidence>
<evidence type="ECO:0000313" key="11">
    <source>
        <dbReference type="EMBL" id="KAK1691742.1"/>
    </source>
</evidence>
<evidence type="ECO:0000256" key="2">
    <source>
        <dbReference type="ARBA" id="ARBA00022614"/>
    </source>
</evidence>
<evidence type="ECO:0000259" key="10">
    <source>
        <dbReference type="Pfam" id="PF23598"/>
    </source>
</evidence>
<feature type="domain" description="Disease resistance N-terminal" evidence="8">
    <location>
        <begin position="6"/>
        <end position="89"/>
    </location>
</feature>
<dbReference type="InterPro" id="IPR044974">
    <property type="entry name" value="Disease_R_plants"/>
</dbReference>
<accession>A0AAD8X283</accession>